<keyword evidence="4" id="KW-1185">Reference proteome</keyword>
<dbReference type="NCBIfam" id="NF033504">
    <property type="entry name" value="Ni_dep_LarA"/>
    <property type="match status" value="1"/>
</dbReference>
<dbReference type="PANTHER" id="PTHR33171">
    <property type="entry name" value="LAR_N DOMAIN-CONTAINING PROTEIN"/>
    <property type="match status" value="1"/>
</dbReference>
<dbReference type="GO" id="GO:0050043">
    <property type="term" value="F:lactate racemase activity"/>
    <property type="evidence" value="ECO:0007669"/>
    <property type="project" value="InterPro"/>
</dbReference>
<dbReference type="Pfam" id="PF21113">
    <property type="entry name" value="LarA_C"/>
    <property type="match status" value="1"/>
</dbReference>
<dbReference type="InterPro" id="IPR018657">
    <property type="entry name" value="LarA-like_N"/>
</dbReference>
<gene>
    <name evidence="3" type="primary">larA</name>
    <name evidence="3" type="ORF">FWJ32_02080</name>
</gene>
<evidence type="ECO:0000313" key="4">
    <source>
        <dbReference type="Proteomes" id="UP000322976"/>
    </source>
</evidence>
<reference evidence="3 4" key="1">
    <citation type="submission" date="2019-08" db="EMBL/GenBank/DDBJ databases">
        <title>Calorimonas adulescens gen. nov., sp. nov., an anaerobic thermophilic bacterium from Sakhalin hot spring.</title>
        <authorList>
            <person name="Khomyakova M.A."/>
            <person name="Merkel A.Y."/>
            <person name="Novikov A."/>
            <person name="Bonch-Osmolovskaya E.A."/>
            <person name="Slobodkin A.I."/>
        </authorList>
    </citation>
    <scope>NUCLEOTIDE SEQUENCE [LARGE SCALE GENOMIC DNA]</scope>
    <source>
        <strain evidence="3 4">A05MB</strain>
    </source>
</reference>
<dbReference type="InterPro" id="IPR048068">
    <property type="entry name" value="LarA-like"/>
</dbReference>
<name>A0A5D8QF65_9THEO</name>
<dbReference type="InterPro" id="IPR048520">
    <property type="entry name" value="LarA_C"/>
</dbReference>
<dbReference type="InterPro" id="IPR047926">
    <property type="entry name" value="Ni_dep_LarA"/>
</dbReference>
<dbReference type="AlphaFoldDB" id="A0A5D8QF65"/>
<dbReference type="EMBL" id="VTPS01000002">
    <property type="protein sequence ID" value="TZE83132.1"/>
    <property type="molecule type" value="Genomic_DNA"/>
</dbReference>
<sequence length="416" mass="46014">MTVINLKYSDGLTELNIPDKNLVGILNPEDMEGVRDPLREVRNALDNPIGSVPLKELARGTKNVVILASDITRPSPSHILIPPVLDELNEAGVSDEKITIVFGLGYHRKHTEDEKKRLVGEEVHNRVRCIDHDINDCVYMGTTSRGTPVEVFRPVAEADLIIGTANLEFHYKAGYSGGNKSLLPGVCSKKTIETNHVMMIKPGTMPGRADGNPMREDIEEAGKIAGVSFIVNAVLNSHKEIVKVVAGDPVKAHREGTKYIDRMYKREIEEKVDIIIASCGGYPKDINLYQAQKGLENASYAVKDGGSVILIAECREGLGENTFAEWMLKAKTPHEPVEWIQKEFRLGAHKAAVICMVLERVKVYLISSMDDKLVKDIFFIPARSAQEALDRALAEYGENAKVLVLPYANSTLPYTE</sequence>
<evidence type="ECO:0000259" key="2">
    <source>
        <dbReference type="Pfam" id="PF21113"/>
    </source>
</evidence>
<dbReference type="Proteomes" id="UP000322976">
    <property type="component" value="Unassembled WGS sequence"/>
</dbReference>
<accession>A0A5D8QF65</accession>
<dbReference type="Pfam" id="PF09861">
    <property type="entry name" value="Lar_N"/>
    <property type="match status" value="1"/>
</dbReference>
<dbReference type="Gene3D" id="3.90.226.30">
    <property type="match status" value="1"/>
</dbReference>
<feature type="domain" description="LarA-like N-terminal" evidence="1">
    <location>
        <begin position="8"/>
        <end position="202"/>
    </location>
</feature>
<organism evidence="3 4">
    <name type="scientific">Calorimonas adulescens</name>
    <dbReference type="NCBI Taxonomy" id="2606906"/>
    <lineage>
        <taxon>Bacteria</taxon>
        <taxon>Bacillati</taxon>
        <taxon>Bacillota</taxon>
        <taxon>Clostridia</taxon>
        <taxon>Thermoanaerobacterales</taxon>
        <taxon>Thermoanaerobacteraceae</taxon>
        <taxon>Calorimonas</taxon>
    </lineage>
</organism>
<evidence type="ECO:0000259" key="1">
    <source>
        <dbReference type="Pfam" id="PF09861"/>
    </source>
</evidence>
<dbReference type="RefSeq" id="WP_149544329.1">
    <property type="nucleotide sequence ID" value="NZ_VTPS01000002.1"/>
</dbReference>
<evidence type="ECO:0000313" key="3">
    <source>
        <dbReference type="EMBL" id="TZE83132.1"/>
    </source>
</evidence>
<dbReference type="Gene3D" id="3.40.50.11440">
    <property type="match status" value="1"/>
</dbReference>
<protein>
    <submittedName>
        <fullName evidence="3">Nickel-dependent lactate racemase</fullName>
    </submittedName>
</protein>
<dbReference type="PANTHER" id="PTHR33171:SF17">
    <property type="entry name" value="LARA-LIKE N-TERMINAL DOMAIN-CONTAINING PROTEIN"/>
    <property type="match status" value="1"/>
</dbReference>
<feature type="domain" description="Lactate racemase C-terminal" evidence="2">
    <location>
        <begin position="270"/>
        <end position="407"/>
    </location>
</feature>
<comment type="caution">
    <text evidence="3">The sequence shown here is derived from an EMBL/GenBank/DDBJ whole genome shotgun (WGS) entry which is preliminary data.</text>
</comment>
<proteinExistence type="predicted"/>
<dbReference type="InterPro" id="IPR043166">
    <property type="entry name" value="LarA-like_C"/>
</dbReference>